<feature type="compositionally biased region" description="Gly residues" evidence="3">
    <location>
        <begin position="565"/>
        <end position="575"/>
    </location>
</feature>
<feature type="region of interest" description="Disordered" evidence="3">
    <location>
        <begin position="467"/>
        <end position="612"/>
    </location>
</feature>
<feature type="region of interest" description="Disordered" evidence="3">
    <location>
        <begin position="417"/>
        <end position="449"/>
    </location>
</feature>
<dbReference type="Proteomes" id="UP000070544">
    <property type="component" value="Unassembled WGS sequence"/>
</dbReference>
<dbReference type="GO" id="GO:0005634">
    <property type="term" value="C:nucleus"/>
    <property type="evidence" value="ECO:0007669"/>
    <property type="project" value="UniProtKB-SubCell"/>
</dbReference>
<evidence type="ECO:0000259" key="4">
    <source>
        <dbReference type="Pfam" id="PF07808"/>
    </source>
</evidence>
<evidence type="ECO:0000313" key="6">
    <source>
        <dbReference type="Proteomes" id="UP000070544"/>
    </source>
</evidence>
<feature type="compositionally biased region" description="Basic and acidic residues" evidence="3">
    <location>
        <begin position="417"/>
        <end position="428"/>
    </location>
</feature>
<dbReference type="PANTHER" id="PTHR12765">
    <property type="entry name" value="RED PROTEIN IK FACTOR CYTOKINE IK"/>
    <property type="match status" value="1"/>
</dbReference>
<sequence>MSGLGQDDFRRMLATPRSGDGGSSRAFGMKTPRPGAVSELARSGGQGRNSGSGGSGNSGGGKDSFDFKKPEPKKKKPFKKKKAGSDEEDEAKSSNSAYRDRAAERRKGVNPDYEESERILEVLGAGTPRPAAGASATGLVGSTPRTGPDLSKPASSFILPSAIAPSEDLETSAISEDMTQYLGGSISHTHLVRGLDRSLLSRVRSEIEAIDEAERDRLDAEEWERRQREEATATFHSKTAERLHELAVIAPRRVPPEYNDLFVRSRLAWQWELGFEPGPNGLGRADLAAYGGSSDVPTTIVRSKHEPSVQAALVQLADRSERMVIDKLCLAIRQAKISRGEKVEGLDEEEKRRMKREEKERKRREREEARKAAQTGVIGTGSVSTQASSNGKQQASLVVGDPDDDIFADAKSEYVLEVDPQRKARGEAGDGASDGVDRGAEGSVGLSQPTLATKAFGGFGEAMNTDRQLSETPISGDSSTHDRIARLVRAAGGRLDGDTAEETVSTHKTNESSKSLLDDLMEDEEEEKRQLKEERQAGRKGKRGERKNGLARLDPLSRPTPLASGGYGEEGGFDGYGSSDEERGEVKKKKGNTEMTERAEEAMKRNRDKQRAEVEVQRLSAMMDAKAKGITLPGVDTTGGRKRGNDEAIFGEWDGGGKKSRK</sequence>
<evidence type="ECO:0000256" key="3">
    <source>
        <dbReference type="SAM" id="MobiDB-lite"/>
    </source>
</evidence>
<feature type="compositionally biased region" description="Polar residues" evidence="3">
    <location>
        <begin position="381"/>
        <end position="396"/>
    </location>
</feature>
<dbReference type="Pfam" id="PF07808">
    <property type="entry name" value="RED_N"/>
    <property type="match status" value="2"/>
</dbReference>
<feature type="compositionally biased region" description="Basic and acidic residues" evidence="3">
    <location>
        <begin position="580"/>
        <end position="612"/>
    </location>
</feature>
<feature type="compositionally biased region" description="Basic and acidic residues" evidence="3">
    <location>
        <begin position="98"/>
        <end position="109"/>
    </location>
</feature>
<organism evidence="5 6">
    <name type="scientific">Gonapodya prolifera (strain JEL478)</name>
    <name type="common">Monoblepharis prolifera</name>
    <dbReference type="NCBI Taxonomy" id="1344416"/>
    <lineage>
        <taxon>Eukaryota</taxon>
        <taxon>Fungi</taxon>
        <taxon>Fungi incertae sedis</taxon>
        <taxon>Chytridiomycota</taxon>
        <taxon>Chytridiomycota incertae sedis</taxon>
        <taxon>Monoblepharidomycetes</taxon>
        <taxon>Monoblepharidales</taxon>
        <taxon>Gonapodyaceae</taxon>
        <taxon>Gonapodya</taxon>
    </lineage>
</organism>
<reference evidence="5 6" key="1">
    <citation type="journal article" date="2015" name="Genome Biol. Evol.">
        <title>Phylogenomic analyses indicate that early fungi evolved digesting cell walls of algal ancestors of land plants.</title>
        <authorList>
            <person name="Chang Y."/>
            <person name="Wang S."/>
            <person name="Sekimoto S."/>
            <person name="Aerts A.L."/>
            <person name="Choi C."/>
            <person name="Clum A."/>
            <person name="LaButti K.M."/>
            <person name="Lindquist E.A."/>
            <person name="Yee Ngan C."/>
            <person name="Ohm R.A."/>
            <person name="Salamov A.A."/>
            <person name="Grigoriev I.V."/>
            <person name="Spatafora J.W."/>
            <person name="Berbee M.L."/>
        </authorList>
    </citation>
    <scope>NUCLEOTIDE SEQUENCE [LARGE SCALE GENOMIC DNA]</scope>
    <source>
        <strain evidence="5 6">JEL478</strain>
    </source>
</reference>
<feature type="compositionally biased region" description="Polar residues" evidence="3">
    <location>
        <begin position="467"/>
        <end position="478"/>
    </location>
</feature>
<dbReference type="OrthoDB" id="3366823at2759"/>
<dbReference type="STRING" id="1344416.A0A139AM80"/>
<feature type="compositionally biased region" description="Gly residues" evidence="3">
    <location>
        <begin position="44"/>
        <end position="62"/>
    </location>
</feature>
<dbReference type="InterPro" id="IPR039896">
    <property type="entry name" value="Red-like"/>
</dbReference>
<feature type="region of interest" description="Disordered" evidence="3">
    <location>
        <begin position="341"/>
        <end position="400"/>
    </location>
</feature>
<dbReference type="AlphaFoldDB" id="A0A139AM80"/>
<feature type="compositionally biased region" description="Basic residues" evidence="3">
    <location>
        <begin position="71"/>
        <end position="82"/>
    </location>
</feature>
<proteinExistence type="predicted"/>
<evidence type="ECO:0000256" key="1">
    <source>
        <dbReference type="ARBA" id="ARBA00004123"/>
    </source>
</evidence>
<keyword evidence="6" id="KW-1185">Reference proteome</keyword>
<feature type="compositionally biased region" description="Basic and acidic residues" evidence="3">
    <location>
        <begin position="341"/>
        <end position="371"/>
    </location>
</feature>
<evidence type="ECO:0000313" key="5">
    <source>
        <dbReference type="EMBL" id="KXS17859.1"/>
    </source>
</evidence>
<dbReference type="EMBL" id="KQ965744">
    <property type="protein sequence ID" value="KXS17859.1"/>
    <property type="molecule type" value="Genomic_DNA"/>
</dbReference>
<dbReference type="InterPro" id="IPR012916">
    <property type="entry name" value="RED_N"/>
</dbReference>
<gene>
    <name evidence="5" type="ORF">M427DRAFT_30000</name>
</gene>
<feature type="domain" description="RED-like N-terminal" evidence="4">
    <location>
        <begin position="166"/>
        <end position="329"/>
    </location>
</feature>
<comment type="subcellular location">
    <subcellularLocation>
        <location evidence="1">Nucleus</location>
    </subcellularLocation>
</comment>
<feature type="compositionally biased region" description="Basic and acidic residues" evidence="3">
    <location>
        <begin position="527"/>
        <end position="537"/>
    </location>
</feature>
<accession>A0A139AM80</accession>
<keyword evidence="2" id="KW-0539">Nucleus</keyword>
<name>A0A139AM80_GONPJ</name>
<protein>
    <recommendedName>
        <fullName evidence="4">RED-like N-terminal domain-containing protein</fullName>
    </recommendedName>
</protein>
<feature type="region of interest" description="Disordered" evidence="3">
    <location>
        <begin position="1"/>
        <end position="153"/>
    </location>
</feature>
<feature type="domain" description="RED-like N-terminal" evidence="4">
    <location>
        <begin position="75"/>
        <end position="119"/>
    </location>
</feature>
<evidence type="ECO:0000256" key="2">
    <source>
        <dbReference type="ARBA" id="ARBA00023242"/>
    </source>
</evidence>
<feature type="region of interest" description="Disordered" evidence="3">
    <location>
        <begin position="630"/>
        <end position="662"/>
    </location>
</feature>